<dbReference type="GO" id="GO:0005524">
    <property type="term" value="F:ATP binding"/>
    <property type="evidence" value="ECO:0007669"/>
    <property type="project" value="UniProtKB-KW"/>
</dbReference>
<keyword evidence="4 9" id="KW-0347">Helicase</keyword>
<organism evidence="9">
    <name type="scientific">Magallana gigas</name>
    <name type="common">Pacific oyster</name>
    <name type="synonym">Crassostrea gigas</name>
    <dbReference type="NCBI Taxonomy" id="29159"/>
    <lineage>
        <taxon>Eukaryota</taxon>
        <taxon>Metazoa</taxon>
        <taxon>Spiralia</taxon>
        <taxon>Lophotrochozoa</taxon>
        <taxon>Mollusca</taxon>
        <taxon>Bivalvia</taxon>
        <taxon>Autobranchia</taxon>
        <taxon>Pteriomorphia</taxon>
        <taxon>Ostreida</taxon>
        <taxon>Ostreoidea</taxon>
        <taxon>Ostreidae</taxon>
        <taxon>Magallana</taxon>
    </lineage>
</organism>
<proteinExistence type="inferred from homology"/>
<keyword evidence="5" id="KW-0067">ATP-binding</keyword>
<keyword evidence="4 9" id="KW-0378">Hydrolase</keyword>
<dbReference type="EMBL" id="JH817532">
    <property type="protein sequence ID" value="EKC40573.1"/>
    <property type="molecule type" value="Genomic_DNA"/>
</dbReference>
<accession>K1R4A8</accession>
<evidence type="ECO:0000256" key="5">
    <source>
        <dbReference type="ARBA" id="ARBA00022840"/>
    </source>
</evidence>
<dbReference type="PANTHER" id="PTHR45797:SF1">
    <property type="entry name" value="HELICASE ARIP4"/>
    <property type="match status" value="1"/>
</dbReference>
<dbReference type="InParanoid" id="K1R4A8"/>
<dbReference type="Gene3D" id="3.40.50.300">
    <property type="entry name" value="P-loop containing nucleotide triphosphate hydrolases"/>
    <property type="match status" value="1"/>
</dbReference>
<dbReference type="InterPro" id="IPR044574">
    <property type="entry name" value="ARIP4-like"/>
</dbReference>
<dbReference type="PANTHER" id="PTHR45797">
    <property type="entry name" value="RAD54-LIKE"/>
    <property type="match status" value="1"/>
</dbReference>
<sequence length="173" mass="19957">MEREQKRRGESRRSPRRAPSQLTSQLPIRTWAGNQLRMEYTSGLRESGGKMAILFKVLEESLAIGDKILVFSQSLFTLDLLEEFLSKRKVPRPDMNENWCKNQSYFRTIILISCLLWLYPRTGWEYISTGTGKTDQSVQLTRKYQIMALPSLYQVIPVTVQGPIKPGIMKNQG</sequence>
<evidence type="ECO:0000256" key="1">
    <source>
        <dbReference type="ARBA" id="ARBA00004123"/>
    </source>
</evidence>
<dbReference type="GO" id="GO:0016887">
    <property type="term" value="F:ATP hydrolysis activity"/>
    <property type="evidence" value="ECO:0007669"/>
    <property type="project" value="InterPro"/>
</dbReference>
<protein>
    <submittedName>
        <fullName evidence="9">Helicase ARIP4</fullName>
    </submittedName>
</protein>
<dbReference type="GO" id="GO:0004386">
    <property type="term" value="F:helicase activity"/>
    <property type="evidence" value="ECO:0007669"/>
    <property type="project" value="UniProtKB-KW"/>
</dbReference>
<evidence type="ECO:0000256" key="7">
    <source>
        <dbReference type="ARBA" id="ARBA00023242"/>
    </source>
</evidence>
<keyword evidence="3" id="KW-0547">Nucleotide-binding</keyword>
<keyword evidence="6" id="KW-0238">DNA-binding</keyword>
<dbReference type="GO" id="GO:0005634">
    <property type="term" value="C:nucleus"/>
    <property type="evidence" value="ECO:0007669"/>
    <property type="project" value="UniProtKB-SubCell"/>
</dbReference>
<comment type="subcellular location">
    <subcellularLocation>
        <location evidence="1">Nucleus</location>
    </subcellularLocation>
</comment>
<evidence type="ECO:0000256" key="4">
    <source>
        <dbReference type="ARBA" id="ARBA00022806"/>
    </source>
</evidence>
<dbReference type="HOGENOM" id="CLU_1549126_0_0_1"/>
<dbReference type="AlphaFoldDB" id="K1R4A8"/>
<dbReference type="SUPFAM" id="SSF52540">
    <property type="entry name" value="P-loop containing nucleoside triphosphate hydrolases"/>
    <property type="match status" value="1"/>
</dbReference>
<evidence type="ECO:0000313" key="9">
    <source>
        <dbReference type="EMBL" id="EKC40573.1"/>
    </source>
</evidence>
<keyword evidence="7" id="KW-0539">Nucleus</keyword>
<name>K1R4A8_MAGGI</name>
<evidence type="ECO:0000256" key="6">
    <source>
        <dbReference type="ARBA" id="ARBA00023125"/>
    </source>
</evidence>
<feature type="region of interest" description="Disordered" evidence="8">
    <location>
        <begin position="1"/>
        <end position="22"/>
    </location>
</feature>
<dbReference type="InterPro" id="IPR027417">
    <property type="entry name" value="P-loop_NTPase"/>
</dbReference>
<evidence type="ECO:0000256" key="8">
    <source>
        <dbReference type="SAM" id="MobiDB-lite"/>
    </source>
</evidence>
<feature type="compositionally biased region" description="Basic and acidic residues" evidence="8">
    <location>
        <begin position="1"/>
        <end position="13"/>
    </location>
</feature>
<gene>
    <name evidence="9" type="ORF">CGI_10015305</name>
</gene>
<dbReference type="GO" id="GO:0003677">
    <property type="term" value="F:DNA binding"/>
    <property type="evidence" value="ECO:0007669"/>
    <property type="project" value="UniProtKB-KW"/>
</dbReference>
<evidence type="ECO:0000256" key="3">
    <source>
        <dbReference type="ARBA" id="ARBA00022741"/>
    </source>
</evidence>
<reference evidence="9" key="1">
    <citation type="journal article" date="2012" name="Nature">
        <title>The oyster genome reveals stress adaptation and complexity of shell formation.</title>
        <authorList>
            <person name="Zhang G."/>
            <person name="Fang X."/>
            <person name="Guo X."/>
            <person name="Li L."/>
            <person name="Luo R."/>
            <person name="Xu F."/>
            <person name="Yang P."/>
            <person name="Zhang L."/>
            <person name="Wang X."/>
            <person name="Qi H."/>
            <person name="Xiong Z."/>
            <person name="Que H."/>
            <person name="Xie Y."/>
            <person name="Holland P.W."/>
            <person name="Paps J."/>
            <person name="Zhu Y."/>
            <person name="Wu F."/>
            <person name="Chen Y."/>
            <person name="Wang J."/>
            <person name="Peng C."/>
            <person name="Meng J."/>
            <person name="Yang L."/>
            <person name="Liu J."/>
            <person name="Wen B."/>
            <person name="Zhang N."/>
            <person name="Huang Z."/>
            <person name="Zhu Q."/>
            <person name="Feng Y."/>
            <person name="Mount A."/>
            <person name="Hedgecock D."/>
            <person name="Xu Z."/>
            <person name="Liu Y."/>
            <person name="Domazet-Loso T."/>
            <person name="Du Y."/>
            <person name="Sun X."/>
            <person name="Zhang S."/>
            <person name="Liu B."/>
            <person name="Cheng P."/>
            <person name="Jiang X."/>
            <person name="Li J."/>
            <person name="Fan D."/>
            <person name="Wang W."/>
            <person name="Fu W."/>
            <person name="Wang T."/>
            <person name="Wang B."/>
            <person name="Zhang J."/>
            <person name="Peng Z."/>
            <person name="Li Y."/>
            <person name="Li N."/>
            <person name="Wang J."/>
            <person name="Chen M."/>
            <person name="He Y."/>
            <person name="Tan F."/>
            <person name="Song X."/>
            <person name="Zheng Q."/>
            <person name="Huang R."/>
            <person name="Yang H."/>
            <person name="Du X."/>
            <person name="Chen L."/>
            <person name="Yang M."/>
            <person name="Gaffney P.M."/>
            <person name="Wang S."/>
            <person name="Luo L."/>
            <person name="She Z."/>
            <person name="Ming Y."/>
            <person name="Huang W."/>
            <person name="Zhang S."/>
            <person name="Huang B."/>
            <person name="Zhang Y."/>
            <person name="Qu T."/>
            <person name="Ni P."/>
            <person name="Miao G."/>
            <person name="Wang J."/>
            <person name="Wang Q."/>
            <person name="Steinberg C.E."/>
            <person name="Wang H."/>
            <person name="Li N."/>
            <person name="Qian L."/>
            <person name="Zhang G."/>
            <person name="Li Y."/>
            <person name="Yang H."/>
            <person name="Liu X."/>
            <person name="Wang J."/>
            <person name="Yin Y."/>
            <person name="Wang J."/>
        </authorList>
    </citation>
    <scope>NUCLEOTIDE SEQUENCE [LARGE SCALE GENOMIC DNA]</scope>
    <source>
        <strain evidence="9">05x7-T-G4-1.051#20</strain>
    </source>
</reference>
<comment type="similarity">
    <text evidence="2">Belongs to the SNF2/RAD54 helicase family.</text>
</comment>
<evidence type="ECO:0000256" key="2">
    <source>
        <dbReference type="ARBA" id="ARBA00007025"/>
    </source>
</evidence>